<evidence type="ECO:0000259" key="7">
    <source>
        <dbReference type="PROSITE" id="PS51352"/>
    </source>
</evidence>
<dbReference type="PRINTS" id="PR01011">
    <property type="entry name" value="GLUTPROXDASE"/>
</dbReference>
<dbReference type="PANTHER" id="PTHR11592">
    <property type="entry name" value="GLUTATHIONE PEROXIDASE"/>
    <property type="match status" value="1"/>
</dbReference>
<dbReference type="InterPro" id="IPR036249">
    <property type="entry name" value="Thioredoxin-like_sf"/>
</dbReference>
<dbReference type="Proteomes" id="UP001241110">
    <property type="component" value="Unassembled WGS sequence"/>
</dbReference>
<dbReference type="PROSITE" id="PS00460">
    <property type="entry name" value="GLUTATHIONE_PEROXID_1"/>
    <property type="match status" value="1"/>
</dbReference>
<dbReference type="InterPro" id="IPR013766">
    <property type="entry name" value="Thioredoxin_domain"/>
</dbReference>
<dbReference type="FunFam" id="3.40.30.10:FF:000010">
    <property type="entry name" value="Glutathione peroxidase"/>
    <property type="match status" value="1"/>
</dbReference>
<dbReference type="EMBL" id="JASJOS010000012">
    <property type="protein sequence ID" value="MDJ1483802.1"/>
    <property type="molecule type" value="Genomic_DNA"/>
</dbReference>
<dbReference type="PROSITE" id="PS51352">
    <property type="entry name" value="THIOREDOXIN_2"/>
    <property type="match status" value="1"/>
</dbReference>
<dbReference type="PROSITE" id="PS51257">
    <property type="entry name" value="PROKAR_LIPOPROTEIN"/>
    <property type="match status" value="1"/>
</dbReference>
<evidence type="ECO:0000256" key="5">
    <source>
        <dbReference type="RuleBase" id="RU000499"/>
    </source>
</evidence>
<organism evidence="8 9">
    <name type="scientific">Xanthocytophaga flava</name>
    <dbReference type="NCBI Taxonomy" id="3048013"/>
    <lineage>
        <taxon>Bacteria</taxon>
        <taxon>Pseudomonadati</taxon>
        <taxon>Bacteroidota</taxon>
        <taxon>Cytophagia</taxon>
        <taxon>Cytophagales</taxon>
        <taxon>Rhodocytophagaceae</taxon>
        <taxon>Xanthocytophaga</taxon>
    </lineage>
</organism>
<evidence type="ECO:0000256" key="2">
    <source>
        <dbReference type="ARBA" id="ARBA00022559"/>
    </source>
</evidence>
<evidence type="ECO:0000256" key="4">
    <source>
        <dbReference type="PIRSR" id="PIRSR000303-1"/>
    </source>
</evidence>
<dbReference type="Pfam" id="PF00255">
    <property type="entry name" value="GSHPx"/>
    <property type="match status" value="1"/>
</dbReference>
<feature type="signal peptide" evidence="6">
    <location>
        <begin position="1"/>
        <end position="20"/>
    </location>
</feature>
<name>A0AAE3QQU8_9BACT</name>
<dbReference type="GO" id="GO:0006979">
    <property type="term" value="P:response to oxidative stress"/>
    <property type="evidence" value="ECO:0007669"/>
    <property type="project" value="InterPro"/>
</dbReference>
<gene>
    <name evidence="8" type="ORF">QNI16_25100</name>
</gene>
<sequence length="190" mass="21579">MKALLLVVTFIILSSCFMFTEQKSRPEAASAPAKSFYDFKMKAIDGKEIDFKKYKGKKLLIVNTASKCGFTKQYEALEQLHEKYGDKVVILGFPANNFGGQEPGSNGEIQEFCKKNYGVKFQMFEKISVTGEDQHPLYQWLSKKDLNGWNDQAPSWNFCKYLINENGELVKFYPSKVEPLDKDLLSAIGA</sequence>
<keyword evidence="6" id="KW-0732">Signal</keyword>
<dbReference type="RefSeq" id="WP_313984197.1">
    <property type="nucleotide sequence ID" value="NZ_JASJOS010000012.1"/>
</dbReference>
<dbReference type="SUPFAM" id="SSF52833">
    <property type="entry name" value="Thioredoxin-like"/>
    <property type="match status" value="1"/>
</dbReference>
<dbReference type="PIRSF" id="PIRSF000303">
    <property type="entry name" value="Glutathion_perox"/>
    <property type="match status" value="1"/>
</dbReference>
<evidence type="ECO:0000256" key="1">
    <source>
        <dbReference type="ARBA" id="ARBA00006926"/>
    </source>
</evidence>
<keyword evidence="3 5" id="KW-0560">Oxidoreductase</keyword>
<protein>
    <recommendedName>
        <fullName evidence="5">Glutathione peroxidase</fullName>
    </recommendedName>
</protein>
<comment type="similarity">
    <text evidence="1 5">Belongs to the glutathione peroxidase family.</text>
</comment>
<evidence type="ECO:0000256" key="3">
    <source>
        <dbReference type="ARBA" id="ARBA00023002"/>
    </source>
</evidence>
<accession>A0AAE3QQU8</accession>
<feature type="chain" id="PRO_5042108338" description="Glutathione peroxidase" evidence="6">
    <location>
        <begin position="21"/>
        <end position="190"/>
    </location>
</feature>
<dbReference type="AlphaFoldDB" id="A0AAE3QQU8"/>
<keyword evidence="2 5" id="KW-0575">Peroxidase</keyword>
<feature type="domain" description="Thioredoxin" evidence="7">
    <location>
        <begin position="30"/>
        <end position="190"/>
    </location>
</feature>
<evidence type="ECO:0000313" key="8">
    <source>
        <dbReference type="EMBL" id="MDJ1483802.1"/>
    </source>
</evidence>
<proteinExistence type="inferred from homology"/>
<comment type="caution">
    <text evidence="8">The sequence shown here is derived from an EMBL/GenBank/DDBJ whole genome shotgun (WGS) entry which is preliminary data.</text>
</comment>
<dbReference type="Gene3D" id="3.40.30.10">
    <property type="entry name" value="Glutaredoxin"/>
    <property type="match status" value="1"/>
</dbReference>
<reference evidence="8" key="1">
    <citation type="submission" date="2023-05" db="EMBL/GenBank/DDBJ databases">
        <authorList>
            <person name="Zhang X."/>
        </authorList>
    </citation>
    <scope>NUCLEOTIDE SEQUENCE</scope>
    <source>
        <strain evidence="8">YF14B1</strain>
    </source>
</reference>
<dbReference type="InterPro" id="IPR000889">
    <property type="entry name" value="Glutathione_peroxidase"/>
</dbReference>
<dbReference type="CDD" id="cd00340">
    <property type="entry name" value="GSH_Peroxidase"/>
    <property type="match status" value="1"/>
</dbReference>
<dbReference type="PANTHER" id="PTHR11592:SF134">
    <property type="entry name" value="PHOSPHOLIPID HYDROPEROXIDE GLUTATHIONE PEROXIDASE"/>
    <property type="match status" value="1"/>
</dbReference>
<dbReference type="InterPro" id="IPR029759">
    <property type="entry name" value="GPX_AS"/>
</dbReference>
<dbReference type="GO" id="GO:0004601">
    <property type="term" value="F:peroxidase activity"/>
    <property type="evidence" value="ECO:0007669"/>
    <property type="project" value="UniProtKB-KW"/>
</dbReference>
<evidence type="ECO:0000256" key="6">
    <source>
        <dbReference type="SAM" id="SignalP"/>
    </source>
</evidence>
<dbReference type="PROSITE" id="PS51355">
    <property type="entry name" value="GLUTATHIONE_PEROXID_3"/>
    <property type="match status" value="1"/>
</dbReference>
<evidence type="ECO:0000313" key="9">
    <source>
        <dbReference type="Proteomes" id="UP001241110"/>
    </source>
</evidence>
<feature type="active site" evidence="4">
    <location>
        <position position="68"/>
    </location>
</feature>